<dbReference type="GO" id="GO:0003677">
    <property type="term" value="F:DNA binding"/>
    <property type="evidence" value="ECO:0007669"/>
    <property type="project" value="InterPro"/>
</dbReference>
<dbReference type="SUPFAM" id="SSF88946">
    <property type="entry name" value="Sigma2 domain of RNA polymerase sigma factors"/>
    <property type="match status" value="1"/>
</dbReference>
<protein>
    <submittedName>
        <fullName evidence="8">Sigma-70 family RNA polymerase sigma factor</fullName>
    </submittedName>
</protein>
<evidence type="ECO:0000256" key="2">
    <source>
        <dbReference type="ARBA" id="ARBA00023015"/>
    </source>
</evidence>
<dbReference type="SUPFAM" id="SSF88659">
    <property type="entry name" value="Sigma3 and sigma4 domains of RNA polymerase sigma factors"/>
    <property type="match status" value="1"/>
</dbReference>
<evidence type="ECO:0000256" key="1">
    <source>
        <dbReference type="ARBA" id="ARBA00010641"/>
    </source>
</evidence>
<evidence type="ECO:0000256" key="3">
    <source>
        <dbReference type="ARBA" id="ARBA00023082"/>
    </source>
</evidence>
<dbReference type="InterPro" id="IPR007627">
    <property type="entry name" value="RNA_pol_sigma70_r2"/>
</dbReference>
<dbReference type="Pfam" id="PF04542">
    <property type="entry name" value="Sigma70_r2"/>
    <property type="match status" value="1"/>
</dbReference>
<dbReference type="Proteomes" id="UP000317982">
    <property type="component" value="Unassembled WGS sequence"/>
</dbReference>
<feature type="domain" description="RNA polymerase sigma factor 70 region 4 type 2" evidence="6">
    <location>
        <begin position="100"/>
        <end position="150"/>
    </location>
</feature>
<dbReference type="Gene3D" id="1.10.10.10">
    <property type="entry name" value="Winged helix-like DNA-binding domain superfamily/Winged helix DNA-binding domain"/>
    <property type="match status" value="1"/>
</dbReference>
<dbReference type="Pfam" id="PF08281">
    <property type="entry name" value="Sigma70_r4_2"/>
    <property type="match status" value="1"/>
</dbReference>
<keyword evidence="2" id="KW-0805">Transcription regulation</keyword>
<sequence>MTPDEAAATAFTEQRRRILATLIRTTGDWDLAEECVQDAFERALSRWPAEGVPRNPGAWLTTTARNRALDRLRRDANHATKLRRLAVETDDPNDELQLLFTCCHPALPLEARVALTLHTIAGLSTEQIAAALLVSSSTMAQRLSRAKRKIRNAAIPYRVPPPELLGERLPGVLAVIYLVFNEGYSGRQQLADEAIRLGRLLRHLMPTETEVRGLLALMLFQHSRARARADEHGDLIVLEEQDRSRWDTTLIAEGLTLLTGTGSPYQLQAEIAAGHSTARTAADTDWPRIVQLYERLGALVPSPVVALNHAVAVAMADGPAAALPLLDALDPTLTGYYLLPATRADLLRRLGRPAEAAAEYDRALALAPTEAERRFLSRRRRSVEEVVPPIVASVDRLRTRSVDDGHDGRTH</sequence>
<dbReference type="InterPro" id="IPR046531">
    <property type="entry name" value="DUF6596"/>
</dbReference>
<gene>
    <name evidence="8" type="ORF">FL583_24775</name>
</gene>
<dbReference type="PANTHER" id="PTHR47756">
    <property type="entry name" value="BLL6612 PROTEIN-RELATED"/>
    <property type="match status" value="1"/>
</dbReference>
<keyword evidence="3" id="KW-0731">Sigma factor</keyword>
<keyword evidence="4" id="KW-0804">Transcription</keyword>
<evidence type="ECO:0000313" key="8">
    <source>
        <dbReference type="EMBL" id="TQS42513.1"/>
    </source>
</evidence>
<dbReference type="InterPro" id="IPR013324">
    <property type="entry name" value="RNA_pol_sigma_r3/r4-like"/>
</dbReference>
<comment type="caution">
    <text evidence="8">The sequence shown here is derived from an EMBL/GenBank/DDBJ whole genome shotgun (WGS) entry which is preliminary data.</text>
</comment>
<reference evidence="8 9" key="1">
    <citation type="submission" date="2019-07" db="EMBL/GenBank/DDBJ databases">
        <title>Cryptosporangium phraense sp. nov., isolated from plant litter.</title>
        <authorList>
            <person name="Suriyachadkun C."/>
        </authorList>
    </citation>
    <scope>NUCLEOTIDE SEQUENCE [LARGE SCALE GENOMIC DNA]</scope>
    <source>
        <strain evidence="8 9">A-T 5661</strain>
    </source>
</reference>
<dbReference type="GO" id="GO:0006352">
    <property type="term" value="P:DNA-templated transcription initiation"/>
    <property type="evidence" value="ECO:0007669"/>
    <property type="project" value="InterPro"/>
</dbReference>
<dbReference type="InterPro" id="IPR014284">
    <property type="entry name" value="RNA_pol_sigma-70_dom"/>
</dbReference>
<proteinExistence type="inferred from homology"/>
<keyword evidence="9" id="KW-1185">Reference proteome</keyword>
<evidence type="ECO:0000259" key="6">
    <source>
        <dbReference type="Pfam" id="PF08281"/>
    </source>
</evidence>
<dbReference type="InterPro" id="IPR013249">
    <property type="entry name" value="RNA_pol_sigma70_r4_t2"/>
</dbReference>
<dbReference type="RefSeq" id="WP_142707202.1">
    <property type="nucleotide sequence ID" value="NZ_VIRS01000018.1"/>
</dbReference>
<dbReference type="InterPro" id="IPR036388">
    <property type="entry name" value="WH-like_DNA-bd_sf"/>
</dbReference>
<dbReference type="NCBIfam" id="TIGR02937">
    <property type="entry name" value="sigma70-ECF"/>
    <property type="match status" value="1"/>
</dbReference>
<organism evidence="8 9">
    <name type="scientific">Cryptosporangium phraense</name>
    <dbReference type="NCBI Taxonomy" id="2593070"/>
    <lineage>
        <taxon>Bacteria</taxon>
        <taxon>Bacillati</taxon>
        <taxon>Actinomycetota</taxon>
        <taxon>Actinomycetes</taxon>
        <taxon>Cryptosporangiales</taxon>
        <taxon>Cryptosporangiaceae</taxon>
        <taxon>Cryptosporangium</taxon>
    </lineage>
</organism>
<dbReference type="GO" id="GO:0016987">
    <property type="term" value="F:sigma factor activity"/>
    <property type="evidence" value="ECO:0007669"/>
    <property type="project" value="UniProtKB-KW"/>
</dbReference>
<evidence type="ECO:0000256" key="4">
    <source>
        <dbReference type="ARBA" id="ARBA00023163"/>
    </source>
</evidence>
<dbReference type="Gene3D" id="1.10.1740.10">
    <property type="match status" value="1"/>
</dbReference>
<evidence type="ECO:0000259" key="5">
    <source>
        <dbReference type="Pfam" id="PF04542"/>
    </source>
</evidence>
<name>A0A545AMH0_9ACTN</name>
<evidence type="ECO:0000313" key="9">
    <source>
        <dbReference type="Proteomes" id="UP000317982"/>
    </source>
</evidence>
<comment type="similarity">
    <text evidence="1">Belongs to the sigma-70 factor family. ECF subfamily.</text>
</comment>
<dbReference type="InterPro" id="IPR013325">
    <property type="entry name" value="RNA_pol_sigma_r2"/>
</dbReference>
<feature type="domain" description="DUF6596" evidence="7">
    <location>
        <begin position="168"/>
        <end position="259"/>
    </location>
</feature>
<dbReference type="InParanoid" id="A0A545AMH0"/>
<dbReference type="Pfam" id="PF20239">
    <property type="entry name" value="DUF6596"/>
    <property type="match status" value="1"/>
</dbReference>
<feature type="domain" description="RNA polymerase sigma-70 region 2" evidence="5">
    <location>
        <begin position="13"/>
        <end position="76"/>
    </location>
</feature>
<dbReference type="AlphaFoldDB" id="A0A545AMH0"/>
<accession>A0A545AMH0</accession>
<evidence type="ECO:0000259" key="7">
    <source>
        <dbReference type="Pfam" id="PF20239"/>
    </source>
</evidence>
<dbReference type="EMBL" id="VIRS01000018">
    <property type="protein sequence ID" value="TQS42513.1"/>
    <property type="molecule type" value="Genomic_DNA"/>
</dbReference>
<dbReference type="OrthoDB" id="9780299at2"/>
<dbReference type="PANTHER" id="PTHR47756:SF2">
    <property type="entry name" value="BLL6612 PROTEIN"/>
    <property type="match status" value="1"/>
</dbReference>